<feature type="transmembrane region" description="Helical" evidence="5">
    <location>
        <begin position="170"/>
        <end position="187"/>
    </location>
</feature>
<reference evidence="6 7" key="1">
    <citation type="submission" date="2011-03" db="EMBL/GenBank/DDBJ databases">
        <title>The complete genome of Archaeoglobus veneficus SNP6.</title>
        <authorList>
            <consortium name="US DOE Joint Genome Institute (JGI-PGF)"/>
            <person name="Lucas S."/>
            <person name="Copeland A."/>
            <person name="Lapidus A."/>
            <person name="Bruce D."/>
            <person name="Goodwin L."/>
            <person name="Pitluck S."/>
            <person name="Kyrpides N."/>
            <person name="Mavromatis K."/>
            <person name="Pagani I."/>
            <person name="Ivanova N."/>
            <person name="Mikhailova N."/>
            <person name="Lu M."/>
            <person name="Detter J.C."/>
            <person name="Tapia R."/>
            <person name="Han C."/>
            <person name="Land M."/>
            <person name="Hauser L."/>
            <person name="Markowitz V."/>
            <person name="Cheng J.-F."/>
            <person name="Hugenholtz P."/>
            <person name="Woyke T."/>
            <person name="Wu D."/>
            <person name="Spring S."/>
            <person name="Brambilla E."/>
            <person name="Klenk H.-P."/>
            <person name="Eisen J.A."/>
        </authorList>
    </citation>
    <scope>NUCLEOTIDE SEQUENCE [LARGE SCALE GENOMIC DNA]</scope>
    <source>
        <strain>SNP6</strain>
    </source>
</reference>
<dbReference type="STRING" id="693661.Arcve_0168"/>
<evidence type="ECO:0000313" key="6">
    <source>
        <dbReference type="EMBL" id="AEA46207.1"/>
    </source>
</evidence>
<feature type="transmembrane region" description="Helical" evidence="5">
    <location>
        <begin position="231"/>
        <end position="255"/>
    </location>
</feature>
<comment type="subcellular location">
    <subcellularLocation>
        <location evidence="1">Cell membrane</location>
        <topology evidence="1">Multi-pass membrane protein</topology>
    </subcellularLocation>
</comment>
<keyword evidence="2 5" id="KW-0812">Transmembrane</keyword>
<organism evidence="6 7">
    <name type="scientific">Archaeoglobus veneficus (strain DSM 11195 / SNP6)</name>
    <dbReference type="NCBI Taxonomy" id="693661"/>
    <lineage>
        <taxon>Archaea</taxon>
        <taxon>Methanobacteriati</taxon>
        <taxon>Methanobacteriota</taxon>
        <taxon>Archaeoglobi</taxon>
        <taxon>Archaeoglobales</taxon>
        <taxon>Archaeoglobaceae</taxon>
        <taxon>Archaeoglobus</taxon>
    </lineage>
</organism>
<dbReference type="HOGENOM" id="CLU_968394_0_0_2"/>
<keyword evidence="6" id="KW-0808">Transferase</keyword>
<dbReference type="Pfam" id="PF01040">
    <property type="entry name" value="UbiA"/>
    <property type="match status" value="1"/>
</dbReference>
<evidence type="ECO:0000256" key="1">
    <source>
        <dbReference type="ARBA" id="ARBA00004651"/>
    </source>
</evidence>
<dbReference type="GO" id="GO:0005886">
    <property type="term" value="C:plasma membrane"/>
    <property type="evidence" value="ECO:0007669"/>
    <property type="project" value="UniProtKB-SubCell"/>
</dbReference>
<evidence type="ECO:0000313" key="7">
    <source>
        <dbReference type="Proteomes" id="UP000008136"/>
    </source>
</evidence>
<accession>F2KNA6</accession>
<dbReference type="Gene3D" id="1.10.357.140">
    <property type="entry name" value="UbiA prenyltransferase"/>
    <property type="match status" value="1"/>
</dbReference>
<dbReference type="eggNOG" id="arCOG00476">
    <property type="taxonomic scope" value="Archaea"/>
</dbReference>
<dbReference type="GO" id="GO:0016765">
    <property type="term" value="F:transferase activity, transferring alkyl or aryl (other than methyl) groups"/>
    <property type="evidence" value="ECO:0007669"/>
    <property type="project" value="InterPro"/>
</dbReference>
<feature type="transmembrane region" description="Helical" evidence="5">
    <location>
        <begin position="20"/>
        <end position="53"/>
    </location>
</feature>
<proteinExistence type="predicted"/>
<feature type="transmembrane region" description="Helical" evidence="5">
    <location>
        <begin position="199"/>
        <end position="225"/>
    </location>
</feature>
<dbReference type="AlphaFoldDB" id="F2KNA6"/>
<keyword evidence="3 5" id="KW-1133">Transmembrane helix</keyword>
<feature type="transmembrane region" description="Helical" evidence="5">
    <location>
        <begin position="141"/>
        <end position="164"/>
    </location>
</feature>
<feature type="transmembrane region" description="Helical" evidence="5">
    <location>
        <begin position="111"/>
        <end position="129"/>
    </location>
</feature>
<dbReference type="KEGG" id="ave:Arcve_0168"/>
<evidence type="ECO:0000256" key="5">
    <source>
        <dbReference type="SAM" id="Phobius"/>
    </source>
</evidence>
<keyword evidence="4 5" id="KW-0472">Membrane</keyword>
<protein>
    <submittedName>
        <fullName evidence="6">UbiA prenyltransferase</fullName>
    </submittedName>
</protein>
<keyword evidence="7" id="KW-1185">Reference proteome</keyword>
<dbReference type="InterPro" id="IPR044878">
    <property type="entry name" value="UbiA_sf"/>
</dbReference>
<evidence type="ECO:0000256" key="4">
    <source>
        <dbReference type="ARBA" id="ARBA00023136"/>
    </source>
</evidence>
<gene>
    <name evidence="6" type="ordered locus">Arcve_0168</name>
</gene>
<dbReference type="Proteomes" id="UP000008136">
    <property type="component" value="Chromosome"/>
</dbReference>
<dbReference type="InterPro" id="IPR000537">
    <property type="entry name" value="UbiA_prenyltransferase"/>
</dbReference>
<evidence type="ECO:0000256" key="3">
    <source>
        <dbReference type="ARBA" id="ARBA00022989"/>
    </source>
</evidence>
<feature type="transmembrane region" description="Helical" evidence="5">
    <location>
        <begin position="82"/>
        <end position="105"/>
    </location>
</feature>
<name>F2KNA6_ARCVS</name>
<sequence>MYRVSVNLVKLSATPATIIYPYPFLAFLVFSLSGTLSLISLIKAIIISFLFYAGINLWNHVNDVKEDVLAGKKNILTENENVRMGAAALSAFLYVISFILSAYWIIDKKGIIAFTGAAIATWIYSDRMVLGKMIRRWKDYYVTEVLAYIISAPSITLLLWTLFAPISPKAFALSVIMTLFLLPGAFLKDIKDISSDRLAGLKTLGVVFSPQTLLKVSLLLLSFYYLSILVFSITGVFPSFCAFSLLSFLGLIYTIKYFLNNKWAISPKSVKPIKIMVYSNLISLLILIVAGITQTLPLPRFHLN</sequence>
<feature type="transmembrane region" description="Helical" evidence="5">
    <location>
        <begin position="275"/>
        <end position="296"/>
    </location>
</feature>
<evidence type="ECO:0000256" key="2">
    <source>
        <dbReference type="ARBA" id="ARBA00022692"/>
    </source>
</evidence>
<dbReference type="EMBL" id="CP002588">
    <property type="protein sequence ID" value="AEA46207.1"/>
    <property type="molecule type" value="Genomic_DNA"/>
</dbReference>